<name>A0A9P5S752_9FUNG</name>
<dbReference type="Proteomes" id="UP000748756">
    <property type="component" value="Unassembled WGS sequence"/>
</dbReference>
<dbReference type="GO" id="GO:0030134">
    <property type="term" value="C:COPII-coated ER to Golgi transport vesicle"/>
    <property type="evidence" value="ECO:0007669"/>
    <property type="project" value="TreeGrafter"/>
</dbReference>
<keyword evidence="3" id="KW-0732">Signal</keyword>
<evidence type="ECO:0000259" key="8">
    <source>
        <dbReference type="PROSITE" id="PS51328"/>
    </source>
</evidence>
<proteinExistence type="predicted"/>
<dbReference type="AlphaFoldDB" id="A0A9P5S752"/>
<dbReference type="OrthoDB" id="10265193at2759"/>
<dbReference type="InterPro" id="IPR013320">
    <property type="entry name" value="ConA-like_dom_sf"/>
</dbReference>
<protein>
    <recommendedName>
        <fullName evidence="8">L-type lectin-like domain-containing protein</fullName>
    </recommendedName>
</protein>
<dbReference type="Gene3D" id="2.60.120.200">
    <property type="match status" value="1"/>
</dbReference>
<accession>A0A9P5S752</accession>
<evidence type="ECO:0000256" key="2">
    <source>
        <dbReference type="ARBA" id="ARBA00022692"/>
    </source>
</evidence>
<dbReference type="GO" id="GO:0005789">
    <property type="term" value="C:endoplasmic reticulum membrane"/>
    <property type="evidence" value="ECO:0007669"/>
    <property type="project" value="TreeGrafter"/>
</dbReference>
<dbReference type="EMBL" id="JAAAUQ010000029">
    <property type="protein sequence ID" value="KAF9156311.1"/>
    <property type="molecule type" value="Genomic_DNA"/>
</dbReference>
<dbReference type="InterPro" id="IPR005052">
    <property type="entry name" value="Lectin_leg"/>
</dbReference>
<dbReference type="GO" id="GO:0005537">
    <property type="term" value="F:D-mannose binding"/>
    <property type="evidence" value="ECO:0007669"/>
    <property type="project" value="TreeGrafter"/>
</dbReference>
<keyword evidence="5 7" id="KW-0472">Membrane</keyword>
<feature type="domain" description="L-type lectin-like" evidence="8">
    <location>
        <begin position="26"/>
        <end position="246"/>
    </location>
</feature>
<feature type="transmembrane region" description="Helical" evidence="7">
    <location>
        <begin position="427"/>
        <end position="448"/>
    </location>
</feature>
<evidence type="ECO:0000256" key="6">
    <source>
        <dbReference type="SAM" id="MobiDB-lite"/>
    </source>
</evidence>
<dbReference type="GO" id="GO:0005793">
    <property type="term" value="C:endoplasmic reticulum-Golgi intermediate compartment"/>
    <property type="evidence" value="ECO:0007669"/>
    <property type="project" value="TreeGrafter"/>
</dbReference>
<keyword evidence="2 7" id="KW-0812">Transmembrane</keyword>
<sequence>MAWGREAPSKASNTNPDDSVLPAEGRRFDYKQSLKKPFMYNNEVPFWKAHGNAFVALDFVRLAPSVPRLRGSVWRLTANEYKDWEVEFAFKAIGQGGMGGGRGLAFWYTEERAVDGPVFGNKDKWKGLGVFMDSADPANQRTHPVIYGMTNDGTKEFPSNPLIESIGGCLRDYKNSPVPVVVRVSYIDKTLKVSVDTLNKGKKLISCFEQKNVDLPTGYHFGFSAMSGETGSPDDHDLYSFEVFEVNPPPRKGEHLRPHEAEMLKKGQEVKVDEQDKATFEEVQKIVTEQEQKLKEWTDGPTALSAAQLAATIGDTQHRIVESLNIIHKKLESLGAPVQPAETTAKSLEEMYQKINTMAASLHAMESVVEGLVSHIMTQSGQQNSPEVTKVLREELKNLNNKMDHMDVRQSTQHRMTQERLSNSRSWVTYVVFLILLQAAAAAAYSWYRKRIEMSDKKFI</sequence>
<evidence type="ECO:0000313" key="10">
    <source>
        <dbReference type="Proteomes" id="UP000748756"/>
    </source>
</evidence>
<evidence type="ECO:0000256" key="3">
    <source>
        <dbReference type="ARBA" id="ARBA00022729"/>
    </source>
</evidence>
<evidence type="ECO:0000313" key="9">
    <source>
        <dbReference type="EMBL" id="KAF9156311.1"/>
    </source>
</evidence>
<comment type="subcellular location">
    <subcellularLocation>
        <location evidence="1">Membrane</location>
        <topology evidence="1">Single-pass type I membrane protein</topology>
    </subcellularLocation>
</comment>
<dbReference type="PANTHER" id="PTHR12223:SF28">
    <property type="entry name" value="LECTIN, MANNOSE BINDING 1 LIKE"/>
    <property type="match status" value="1"/>
</dbReference>
<keyword evidence="4 7" id="KW-1133">Transmembrane helix</keyword>
<gene>
    <name evidence="9" type="ORF">BG015_006156</name>
</gene>
<dbReference type="GO" id="GO:0006888">
    <property type="term" value="P:endoplasmic reticulum to Golgi vesicle-mediated transport"/>
    <property type="evidence" value="ECO:0007669"/>
    <property type="project" value="TreeGrafter"/>
</dbReference>
<evidence type="ECO:0000256" key="4">
    <source>
        <dbReference type="ARBA" id="ARBA00022989"/>
    </source>
</evidence>
<feature type="region of interest" description="Disordered" evidence="6">
    <location>
        <begin position="1"/>
        <end position="23"/>
    </location>
</feature>
<dbReference type="InterPro" id="IPR051136">
    <property type="entry name" value="Intracellular_Lectin-GPT"/>
</dbReference>
<dbReference type="SUPFAM" id="SSF49899">
    <property type="entry name" value="Concanavalin A-like lectins/glucanases"/>
    <property type="match status" value="1"/>
</dbReference>
<comment type="caution">
    <text evidence="9">The sequence shown here is derived from an EMBL/GenBank/DDBJ whole genome shotgun (WGS) entry which is preliminary data.</text>
</comment>
<organism evidence="9 10">
    <name type="scientific">Linnemannia schmuckeri</name>
    <dbReference type="NCBI Taxonomy" id="64567"/>
    <lineage>
        <taxon>Eukaryota</taxon>
        <taxon>Fungi</taxon>
        <taxon>Fungi incertae sedis</taxon>
        <taxon>Mucoromycota</taxon>
        <taxon>Mortierellomycotina</taxon>
        <taxon>Mortierellomycetes</taxon>
        <taxon>Mortierellales</taxon>
        <taxon>Mortierellaceae</taxon>
        <taxon>Linnemannia</taxon>
    </lineage>
</organism>
<dbReference type="PROSITE" id="PS51328">
    <property type="entry name" value="L_LECTIN_LIKE"/>
    <property type="match status" value="1"/>
</dbReference>
<evidence type="ECO:0000256" key="7">
    <source>
        <dbReference type="SAM" id="Phobius"/>
    </source>
</evidence>
<reference evidence="9" key="1">
    <citation type="journal article" date="2020" name="Fungal Divers.">
        <title>Resolving the Mortierellaceae phylogeny through synthesis of multi-gene phylogenetics and phylogenomics.</title>
        <authorList>
            <person name="Vandepol N."/>
            <person name="Liber J."/>
            <person name="Desiro A."/>
            <person name="Na H."/>
            <person name="Kennedy M."/>
            <person name="Barry K."/>
            <person name="Grigoriev I.V."/>
            <person name="Miller A.N."/>
            <person name="O'Donnell K."/>
            <person name="Stajich J.E."/>
            <person name="Bonito G."/>
        </authorList>
    </citation>
    <scope>NUCLEOTIDE SEQUENCE</scope>
    <source>
        <strain evidence="9">NRRL 6426</strain>
    </source>
</reference>
<dbReference type="Pfam" id="PF03388">
    <property type="entry name" value="Lectin_leg-like"/>
    <property type="match status" value="1"/>
</dbReference>
<dbReference type="PANTHER" id="PTHR12223">
    <property type="entry name" value="VESICULAR MANNOSE-BINDING LECTIN"/>
    <property type="match status" value="1"/>
</dbReference>
<evidence type="ECO:0000256" key="1">
    <source>
        <dbReference type="ARBA" id="ARBA00004479"/>
    </source>
</evidence>
<keyword evidence="10" id="KW-1185">Reference proteome</keyword>
<evidence type="ECO:0000256" key="5">
    <source>
        <dbReference type="ARBA" id="ARBA00023136"/>
    </source>
</evidence>
<dbReference type="GO" id="GO:0000139">
    <property type="term" value="C:Golgi membrane"/>
    <property type="evidence" value="ECO:0007669"/>
    <property type="project" value="TreeGrafter"/>
</dbReference>